<protein>
    <submittedName>
        <fullName evidence="1">Uncharacterized protein</fullName>
    </submittedName>
</protein>
<feature type="non-terminal residue" evidence="1">
    <location>
        <position position="1"/>
    </location>
</feature>
<sequence length="47" mass="5448">MSSTNSTKFLDLFNDVDEYKQAICTKVVDVIRTSNRLGMENFDRIMT</sequence>
<keyword evidence="2" id="KW-1185">Reference proteome</keyword>
<dbReference type="AlphaFoldDB" id="A0A821Z359"/>
<name>A0A821Z359_9BILA</name>
<comment type="caution">
    <text evidence="1">The sequence shown here is derived from an EMBL/GenBank/DDBJ whole genome shotgun (WGS) entry which is preliminary data.</text>
</comment>
<reference evidence="1" key="1">
    <citation type="submission" date="2021-02" db="EMBL/GenBank/DDBJ databases">
        <authorList>
            <person name="Nowell W R."/>
        </authorList>
    </citation>
    <scope>NUCLEOTIDE SEQUENCE</scope>
</reference>
<evidence type="ECO:0000313" key="2">
    <source>
        <dbReference type="Proteomes" id="UP000663873"/>
    </source>
</evidence>
<proteinExistence type="predicted"/>
<accession>A0A821Z359</accession>
<organism evidence="1 2">
    <name type="scientific">Rotaria socialis</name>
    <dbReference type="NCBI Taxonomy" id="392032"/>
    <lineage>
        <taxon>Eukaryota</taxon>
        <taxon>Metazoa</taxon>
        <taxon>Spiralia</taxon>
        <taxon>Gnathifera</taxon>
        <taxon>Rotifera</taxon>
        <taxon>Eurotatoria</taxon>
        <taxon>Bdelloidea</taxon>
        <taxon>Philodinida</taxon>
        <taxon>Philodinidae</taxon>
        <taxon>Rotaria</taxon>
    </lineage>
</organism>
<dbReference type="Proteomes" id="UP000663873">
    <property type="component" value="Unassembled WGS sequence"/>
</dbReference>
<gene>
    <name evidence="1" type="ORF">UJA718_LOCUS48741</name>
</gene>
<evidence type="ECO:0000313" key="1">
    <source>
        <dbReference type="EMBL" id="CAF4970603.1"/>
    </source>
</evidence>
<dbReference type="EMBL" id="CAJOBP010098955">
    <property type="protein sequence ID" value="CAF4970603.1"/>
    <property type="molecule type" value="Genomic_DNA"/>
</dbReference>